<gene>
    <name evidence="9" type="ORF">H8B22_08180</name>
</gene>
<dbReference type="SUPFAM" id="SSF46894">
    <property type="entry name" value="C-terminal effector domain of the bipartite response regulators"/>
    <property type="match status" value="1"/>
</dbReference>
<dbReference type="PROSITE" id="PS50110">
    <property type="entry name" value="RESPONSE_REGULATORY"/>
    <property type="match status" value="1"/>
</dbReference>
<dbReference type="PROSITE" id="PS50043">
    <property type="entry name" value="HTH_LUXR_2"/>
    <property type="match status" value="1"/>
</dbReference>
<dbReference type="GO" id="GO:0000160">
    <property type="term" value="P:phosphorelay signal transduction system"/>
    <property type="evidence" value="ECO:0007669"/>
    <property type="project" value="UniProtKB-KW"/>
</dbReference>
<evidence type="ECO:0000256" key="1">
    <source>
        <dbReference type="ARBA" id="ARBA00022553"/>
    </source>
</evidence>
<reference evidence="9 10" key="1">
    <citation type="submission" date="2020-08" db="EMBL/GenBank/DDBJ databases">
        <title>Lysobacter sp. II4 sp. nov., isolated from soil.</title>
        <authorList>
            <person name="Woo C.Y."/>
            <person name="Kim J."/>
        </authorList>
    </citation>
    <scope>NUCLEOTIDE SEQUENCE [LARGE SCALE GENOMIC DNA]</scope>
    <source>
        <strain evidence="9 10">II4</strain>
    </source>
</reference>
<proteinExistence type="predicted"/>
<keyword evidence="4" id="KW-0238">DNA-binding</keyword>
<dbReference type="GO" id="GO:0003677">
    <property type="term" value="F:DNA binding"/>
    <property type="evidence" value="ECO:0007669"/>
    <property type="project" value="UniProtKB-KW"/>
</dbReference>
<dbReference type="Gene3D" id="1.10.10.10">
    <property type="entry name" value="Winged helix-like DNA-binding domain superfamily/Winged helix DNA-binding domain"/>
    <property type="match status" value="1"/>
</dbReference>
<dbReference type="PANTHER" id="PTHR44688">
    <property type="entry name" value="DNA-BINDING TRANSCRIPTIONAL ACTIVATOR DEVR_DOSR"/>
    <property type="match status" value="1"/>
</dbReference>
<dbReference type="InterPro" id="IPR000792">
    <property type="entry name" value="Tscrpt_reg_LuxR_C"/>
</dbReference>
<dbReference type="EMBL" id="CP060820">
    <property type="protein sequence ID" value="QNP39512.1"/>
    <property type="molecule type" value="Genomic_DNA"/>
</dbReference>
<dbReference type="Pfam" id="PF00072">
    <property type="entry name" value="Response_reg"/>
    <property type="match status" value="1"/>
</dbReference>
<evidence type="ECO:0000256" key="4">
    <source>
        <dbReference type="ARBA" id="ARBA00023125"/>
    </source>
</evidence>
<feature type="modified residue" description="4-aspartylphosphate" evidence="6">
    <location>
        <position position="53"/>
    </location>
</feature>
<dbReference type="InterPro" id="IPR011006">
    <property type="entry name" value="CheY-like_superfamily"/>
</dbReference>
<keyword evidence="5" id="KW-0804">Transcription</keyword>
<dbReference type="InterPro" id="IPR016032">
    <property type="entry name" value="Sig_transdc_resp-reg_C-effctor"/>
</dbReference>
<dbReference type="PROSITE" id="PS00622">
    <property type="entry name" value="HTH_LUXR_1"/>
    <property type="match status" value="1"/>
</dbReference>
<dbReference type="RefSeq" id="WP_187710958.1">
    <property type="nucleotide sequence ID" value="NZ_CP060820.1"/>
</dbReference>
<dbReference type="FunFam" id="3.40.50.2300:FF:000018">
    <property type="entry name" value="DNA-binding transcriptional regulator NtrC"/>
    <property type="match status" value="1"/>
</dbReference>
<keyword evidence="1 6" id="KW-0597">Phosphoprotein</keyword>
<dbReference type="AlphaFoldDB" id="A0A7H0FTZ6"/>
<evidence type="ECO:0000256" key="6">
    <source>
        <dbReference type="PROSITE-ProRule" id="PRU00169"/>
    </source>
</evidence>
<dbReference type="SMART" id="SM00421">
    <property type="entry name" value="HTH_LUXR"/>
    <property type="match status" value="1"/>
</dbReference>
<sequence>MDPVVYLVDDDPDVLKALQRLLASEGFRVSPSPSTQDFLAAYDPARPGCIVLDIAMPGMTGLELQALLQDRGIDCPVVFLTGHGDIPSSVRAMKAGAVDFLTKPVDADALLEAVQRGVARDAAAHLGTTERQRAQALLDTLTPRERELVPYLLTGRLNKQIAADLGVAEKTIKVHRSRVMHKLGVRSPVELLHFLERAGHR</sequence>
<feature type="domain" description="HTH luxR-type" evidence="7">
    <location>
        <begin position="134"/>
        <end position="199"/>
    </location>
</feature>
<dbReference type="PANTHER" id="PTHR44688:SF16">
    <property type="entry name" value="DNA-BINDING TRANSCRIPTIONAL ACTIVATOR DEVR_DOSR"/>
    <property type="match status" value="1"/>
</dbReference>
<dbReference type="InterPro" id="IPR036388">
    <property type="entry name" value="WH-like_DNA-bd_sf"/>
</dbReference>
<feature type="domain" description="Response regulatory" evidence="8">
    <location>
        <begin position="4"/>
        <end position="118"/>
    </location>
</feature>
<keyword evidence="3" id="KW-0805">Transcription regulation</keyword>
<organism evidence="9 10">
    <name type="scientific">Agrilutibacter terrestris</name>
    <dbReference type="NCBI Taxonomy" id="2865112"/>
    <lineage>
        <taxon>Bacteria</taxon>
        <taxon>Pseudomonadati</taxon>
        <taxon>Pseudomonadota</taxon>
        <taxon>Gammaproteobacteria</taxon>
        <taxon>Lysobacterales</taxon>
        <taxon>Lysobacteraceae</taxon>
        <taxon>Agrilutibacter</taxon>
    </lineage>
</organism>
<dbReference type="InterPro" id="IPR001789">
    <property type="entry name" value="Sig_transdc_resp-reg_receiver"/>
</dbReference>
<dbReference type="GO" id="GO:0006355">
    <property type="term" value="P:regulation of DNA-templated transcription"/>
    <property type="evidence" value="ECO:0007669"/>
    <property type="project" value="InterPro"/>
</dbReference>
<dbReference type="Gene3D" id="3.40.50.2300">
    <property type="match status" value="1"/>
</dbReference>
<evidence type="ECO:0000256" key="2">
    <source>
        <dbReference type="ARBA" id="ARBA00023012"/>
    </source>
</evidence>
<accession>A0A7H0FTZ6</accession>
<keyword evidence="2" id="KW-0902">Two-component regulatory system</keyword>
<dbReference type="SMART" id="SM00448">
    <property type="entry name" value="REC"/>
    <property type="match status" value="1"/>
</dbReference>
<dbReference type="Pfam" id="PF00196">
    <property type="entry name" value="GerE"/>
    <property type="match status" value="1"/>
</dbReference>
<dbReference type="CDD" id="cd17537">
    <property type="entry name" value="REC_FixJ"/>
    <property type="match status" value="1"/>
</dbReference>
<evidence type="ECO:0000259" key="7">
    <source>
        <dbReference type="PROSITE" id="PS50043"/>
    </source>
</evidence>
<evidence type="ECO:0000256" key="5">
    <source>
        <dbReference type="ARBA" id="ARBA00023163"/>
    </source>
</evidence>
<name>A0A7H0FTZ6_9GAMM</name>
<evidence type="ECO:0000256" key="3">
    <source>
        <dbReference type="ARBA" id="ARBA00023015"/>
    </source>
</evidence>
<keyword evidence="10" id="KW-1185">Reference proteome</keyword>
<dbReference type="SUPFAM" id="SSF52172">
    <property type="entry name" value="CheY-like"/>
    <property type="match status" value="1"/>
</dbReference>
<evidence type="ECO:0000313" key="9">
    <source>
        <dbReference type="EMBL" id="QNP39512.1"/>
    </source>
</evidence>
<dbReference type="KEGG" id="lsx:H8B22_08180"/>
<dbReference type="CDD" id="cd06170">
    <property type="entry name" value="LuxR_C_like"/>
    <property type="match status" value="1"/>
</dbReference>
<evidence type="ECO:0000313" key="10">
    <source>
        <dbReference type="Proteomes" id="UP000516018"/>
    </source>
</evidence>
<dbReference type="PRINTS" id="PR00038">
    <property type="entry name" value="HTHLUXR"/>
</dbReference>
<protein>
    <submittedName>
        <fullName evidence="9">Response regulator transcription factor</fullName>
    </submittedName>
</protein>
<evidence type="ECO:0000259" key="8">
    <source>
        <dbReference type="PROSITE" id="PS50110"/>
    </source>
</evidence>
<dbReference type="Proteomes" id="UP000516018">
    <property type="component" value="Chromosome"/>
</dbReference>